<dbReference type="Gene3D" id="1.10.340.30">
    <property type="entry name" value="Hypothetical protein, domain 2"/>
    <property type="match status" value="1"/>
</dbReference>
<evidence type="ECO:0000313" key="2">
    <source>
        <dbReference type="EMBL" id="WAX55282.1"/>
    </source>
</evidence>
<dbReference type="InterPro" id="IPR017658">
    <property type="entry name" value="HhH-GPD_base_excis"/>
</dbReference>
<evidence type="ECO:0000259" key="1">
    <source>
        <dbReference type="Pfam" id="PF00730"/>
    </source>
</evidence>
<organism evidence="2 3">
    <name type="scientific">Jatrophihabitans cynanchi</name>
    <dbReference type="NCBI Taxonomy" id="2944128"/>
    <lineage>
        <taxon>Bacteria</taxon>
        <taxon>Bacillati</taxon>
        <taxon>Actinomycetota</taxon>
        <taxon>Actinomycetes</taxon>
        <taxon>Jatrophihabitantales</taxon>
        <taxon>Jatrophihabitantaceae</taxon>
        <taxon>Jatrophihabitans</taxon>
    </lineage>
</organism>
<name>A0ABY7JVA1_9ACTN</name>
<proteinExistence type="predicted"/>
<gene>
    <name evidence="2" type="ORF">M6B22_12050</name>
</gene>
<protein>
    <recommendedName>
        <fullName evidence="1">HhH-GPD domain-containing protein</fullName>
    </recommendedName>
</protein>
<dbReference type="InterPro" id="IPR011257">
    <property type="entry name" value="DNA_glycosylase"/>
</dbReference>
<dbReference type="Proteomes" id="UP001164693">
    <property type="component" value="Chromosome"/>
</dbReference>
<sequence length="192" mass="20163">MYLASTPQANRLLDDSPLALLVGMLLDQQIPMEKAFTSPEVLRERLGGALDARAIAEHDPAGLEAIFREPPALHRFPAAMAKRVQALAQAIVEGYDGDPAAIWTGAGSGSELVRRLSALPGFGPQKAKIFTALLGKQFGVRPRGWREAAGDYGVAGALRSVADVVDAKSLKAVRAFKQQAKAAAQAHAAAGG</sequence>
<dbReference type="Pfam" id="PF00730">
    <property type="entry name" value="HhH-GPD"/>
    <property type="match status" value="1"/>
</dbReference>
<dbReference type="SUPFAM" id="SSF48150">
    <property type="entry name" value="DNA-glycosylase"/>
    <property type="match status" value="1"/>
</dbReference>
<keyword evidence="3" id="KW-1185">Reference proteome</keyword>
<dbReference type="InterPro" id="IPR003265">
    <property type="entry name" value="HhH-GPD_domain"/>
</dbReference>
<reference evidence="2" key="1">
    <citation type="submission" date="2022-05" db="EMBL/GenBank/DDBJ databases">
        <title>Jatrophihabitans sp. SB3-54 whole genome sequence.</title>
        <authorList>
            <person name="Suh M.K."/>
            <person name="Eom M.K."/>
            <person name="Kim J.S."/>
            <person name="Kim H.S."/>
            <person name="Do H.E."/>
            <person name="Shin Y.K."/>
            <person name="Lee J.-S."/>
        </authorList>
    </citation>
    <scope>NUCLEOTIDE SEQUENCE</scope>
    <source>
        <strain evidence="2">SB3-54</strain>
    </source>
</reference>
<evidence type="ECO:0000313" key="3">
    <source>
        <dbReference type="Proteomes" id="UP001164693"/>
    </source>
</evidence>
<dbReference type="NCBIfam" id="TIGR03252">
    <property type="entry name" value="HhH-GPD-type base excision DNA repair protein"/>
    <property type="match status" value="1"/>
</dbReference>
<dbReference type="RefSeq" id="WP_269441787.1">
    <property type="nucleotide sequence ID" value="NZ_CP097463.1"/>
</dbReference>
<dbReference type="EMBL" id="CP097463">
    <property type="protein sequence ID" value="WAX55282.1"/>
    <property type="molecule type" value="Genomic_DNA"/>
</dbReference>
<feature type="domain" description="HhH-GPD" evidence="1">
    <location>
        <begin position="22"/>
        <end position="181"/>
    </location>
</feature>
<accession>A0ABY7JVA1</accession>